<keyword evidence="2" id="KW-1185">Reference proteome</keyword>
<dbReference type="OrthoDB" id="5957481at2"/>
<dbReference type="Pfam" id="PF02597">
    <property type="entry name" value="ThiS"/>
    <property type="match status" value="1"/>
</dbReference>
<dbReference type="Gene3D" id="3.10.20.30">
    <property type="match status" value="1"/>
</dbReference>
<dbReference type="EMBL" id="RYZR01000002">
    <property type="protein sequence ID" value="RUL66510.1"/>
    <property type="molecule type" value="Genomic_DNA"/>
</dbReference>
<evidence type="ECO:0000313" key="2">
    <source>
        <dbReference type="Proteomes" id="UP000267077"/>
    </source>
</evidence>
<dbReference type="InterPro" id="IPR003749">
    <property type="entry name" value="ThiS/MoaD-like"/>
</dbReference>
<comment type="caution">
    <text evidence="1">The sequence shown here is derived from an EMBL/GenBank/DDBJ whole genome shotgun (WGS) entry which is preliminary data.</text>
</comment>
<gene>
    <name evidence="1" type="ORF">EKH79_01380</name>
</gene>
<evidence type="ECO:0000313" key="1">
    <source>
        <dbReference type="EMBL" id="RUL66510.1"/>
    </source>
</evidence>
<dbReference type="AlphaFoldDB" id="A0A432LWM6"/>
<accession>A0A432LWM6</accession>
<name>A0A432LWM6_9GAMM</name>
<dbReference type="RefSeq" id="WP_126672007.1">
    <property type="nucleotide sequence ID" value="NZ_RYZR01000002.1"/>
</dbReference>
<dbReference type="SUPFAM" id="SSF54285">
    <property type="entry name" value="MoaD/ThiS"/>
    <property type="match status" value="1"/>
</dbReference>
<dbReference type="InterPro" id="IPR012675">
    <property type="entry name" value="Beta-grasp_dom_sf"/>
</dbReference>
<organism evidence="1 2">
    <name type="scientific">Dyella dinghuensis</name>
    <dbReference type="NCBI Taxonomy" id="1920169"/>
    <lineage>
        <taxon>Bacteria</taxon>
        <taxon>Pseudomonadati</taxon>
        <taxon>Pseudomonadota</taxon>
        <taxon>Gammaproteobacteria</taxon>
        <taxon>Lysobacterales</taxon>
        <taxon>Rhodanobacteraceae</taxon>
        <taxon>Dyella</taxon>
    </lineage>
</organism>
<sequence length="86" mass="9492">MKVRVTLFGALREADPHGFVEMDVPDHCTVATLREALQTHVRNHAPSISENLIKRSAFASEDEILHNHRHVPEHGQIAVLPPVSGG</sequence>
<dbReference type="InterPro" id="IPR016155">
    <property type="entry name" value="Mopterin_synth/thiamin_S_b"/>
</dbReference>
<proteinExistence type="predicted"/>
<dbReference type="Proteomes" id="UP000267077">
    <property type="component" value="Unassembled WGS sequence"/>
</dbReference>
<protein>
    <submittedName>
        <fullName evidence="1">Thiamine biosynthesis protein ThiS</fullName>
    </submittedName>
</protein>
<reference evidence="1 2" key="1">
    <citation type="submission" date="2018-12" db="EMBL/GenBank/DDBJ databases">
        <title>Dyella dinghuensis sp. nov. DHOA06 and Dyella choica sp. nov. 4M-K27, isolated from forest soil.</title>
        <authorList>
            <person name="Qiu L.-H."/>
            <person name="Gao Z.-H."/>
        </authorList>
    </citation>
    <scope>NUCLEOTIDE SEQUENCE [LARGE SCALE GENOMIC DNA]</scope>
    <source>
        <strain evidence="1 2">DHOA06</strain>
    </source>
</reference>